<dbReference type="Gene3D" id="3.90.550.10">
    <property type="entry name" value="Spore Coat Polysaccharide Biosynthesis Protein SpsA, Chain A"/>
    <property type="match status" value="2"/>
</dbReference>
<dbReference type="Proteomes" id="UP000636918">
    <property type="component" value="Unassembled WGS sequence"/>
</dbReference>
<dbReference type="PANTHER" id="PTHR43179">
    <property type="entry name" value="RHAMNOSYLTRANSFERASE WBBL"/>
    <property type="match status" value="1"/>
</dbReference>
<dbReference type="EMBL" id="JAERSG010000005">
    <property type="protein sequence ID" value="MBL0749141.1"/>
    <property type="molecule type" value="Genomic_DNA"/>
</dbReference>
<comment type="pathway">
    <text evidence="1">Cell wall biogenesis; cell wall polysaccharide biosynthesis.</text>
</comment>
<protein>
    <submittedName>
        <fullName evidence="6">Glycosyltransferase</fullName>
    </submittedName>
</protein>
<evidence type="ECO:0000256" key="3">
    <source>
        <dbReference type="ARBA" id="ARBA00022676"/>
    </source>
</evidence>
<keyword evidence="3" id="KW-0328">Glycosyltransferase</keyword>
<organism evidence="6 7">
    <name type="scientific">Nocardioides baculatus</name>
    <dbReference type="NCBI Taxonomy" id="2801337"/>
    <lineage>
        <taxon>Bacteria</taxon>
        <taxon>Bacillati</taxon>
        <taxon>Actinomycetota</taxon>
        <taxon>Actinomycetes</taxon>
        <taxon>Propionibacteriales</taxon>
        <taxon>Nocardioidaceae</taxon>
        <taxon>Nocardioides</taxon>
    </lineage>
</organism>
<dbReference type="InterPro" id="IPR001173">
    <property type="entry name" value="Glyco_trans_2-like"/>
</dbReference>
<dbReference type="SUPFAM" id="SSF53448">
    <property type="entry name" value="Nucleotide-diphospho-sugar transferases"/>
    <property type="match status" value="2"/>
</dbReference>
<comment type="caution">
    <text evidence="6">The sequence shown here is derived from an EMBL/GenBank/DDBJ whole genome shotgun (WGS) entry which is preliminary data.</text>
</comment>
<evidence type="ECO:0000256" key="1">
    <source>
        <dbReference type="ARBA" id="ARBA00004776"/>
    </source>
</evidence>
<keyword evidence="4" id="KW-0808">Transferase</keyword>
<dbReference type="PANTHER" id="PTHR43179:SF12">
    <property type="entry name" value="GALACTOFURANOSYLTRANSFERASE GLFT2"/>
    <property type="match status" value="1"/>
</dbReference>
<sequence>MPDVAISVVVPTRGGVSRLPGLLEALARQDLADPWEVIVVLDGEVDGSRALLEEYADRLPLRVITREGSNGVAAALAAGYAEAGGEIVLRCDDDLSLPRGLLAGHLAWHRDRSHDAAPLGVISLTRDVFEDSPYAESYGRPANARLLSEAYSRPADERWRHWAACNSVPKAAYDAAGGFDLTMGYREDSELGFRLARSGVEIVIDPALEVEHRGPAPDTAARAARAFTSGASALDLEARHPGTRPTTTKAGGPWSRAVAAAADRIDSRTSAAALGARVDAALPRMPRRVRGKAVAWVVEAAAVAGGRVGDSEWVRHAPSAIDSVSVVVPHHGDPTPTLALLDQLAVQTHPVQVIVADDASPQPFPDRPGIQVVRRRSNGGFGANVNSGADAATGDAVLVLNSDLTIEPTFVAEMVAAARMHPSAVLAPRMVDEHGQEAWVGRDFPRVRHQVAAWLTPLARFRGTSAWHRAVGHDVRAHGAEAEVDWVVGAAMWIPTAEFRAVGGFDERFFMNSEEVDLQLRLRGRGVKAVALRTPTVVHEGGGSSPSESRRRWLVQGQMLYAAKWGSRRRLQAALTAATAANFVVNSMRQAAGRQIDAAETARIELSLIRGRR</sequence>
<evidence type="ECO:0000313" key="7">
    <source>
        <dbReference type="Proteomes" id="UP000636918"/>
    </source>
</evidence>
<dbReference type="InterPro" id="IPR029044">
    <property type="entry name" value="Nucleotide-diphossugar_trans"/>
</dbReference>
<evidence type="ECO:0000256" key="4">
    <source>
        <dbReference type="ARBA" id="ARBA00022679"/>
    </source>
</evidence>
<evidence type="ECO:0000259" key="5">
    <source>
        <dbReference type="Pfam" id="PF00535"/>
    </source>
</evidence>
<name>A0ABS1LBR9_9ACTN</name>
<gene>
    <name evidence="6" type="ORF">JI751_16085</name>
</gene>
<evidence type="ECO:0000313" key="6">
    <source>
        <dbReference type="EMBL" id="MBL0749141.1"/>
    </source>
</evidence>
<comment type="similarity">
    <text evidence="2">Belongs to the glycosyltransferase 2 family.</text>
</comment>
<keyword evidence="7" id="KW-1185">Reference proteome</keyword>
<reference evidence="6 7" key="1">
    <citation type="submission" date="2021-01" db="EMBL/GenBank/DDBJ databases">
        <title>Genome seq and assembly of Nocardiodes sp. G10.</title>
        <authorList>
            <person name="Chhetri G."/>
        </authorList>
    </citation>
    <scope>NUCLEOTIDE SEQUENCE [LARGE SCALE GENOMIC DNA]</scope>
    <source>
        <strain evidence="6 7">G10</strain>
    </source>
</reference>
<feature type="domain" description="Glycosyltransferase 2-like" evidence="5">
    <location>
        <begin position="7"/>
        <end position="117"/>
    </location>
</feature>
<dbReference type="Pfam" id="PF00535">
    <property type="entry name" value="Glycos_transf_2"/>
    <property type="match status" value="2"/>
</dbReference>
<proteinExistence type="inferred from homology"/>
<accession>A0ABS1LBR9</accession>
<feature type="domain" description="Glycosyltransferase 2-like" evidence="5">
    <location>
        <begin position="325"/>
        <end position="443"/>
    </location>
</feature>
<evidence type="ECO:0000256" key="2">
    <source>
        <dbReference type="ARBA" id="ARBA00006739"/>
    </source>
</evidence>
<dbReference type="RefSeq" id="WP_201938904.1">
    <property type="nucleotide sequence ID" value="NZ_JAERSG010000005.1"/>
</dbReference>